<keyword evidence="3" id="KW-0472">Membrane</keyword>
<dbReference type="Proteomes" id="UP000317496">
    <property type="component" value="Chromosome"/>
</dbReference>
<dbReference type="PANTHER" id="PTHR44858">
    <property type="entry name" value="TETRATRICOPEPTIDE REPEAT PROTEIN 6"/>
    <property type="match status" value="1"/>
</dbReference>
<protein>
    <submittedName>
        <fullName evidence="4">Tetratricopeptide repeat protein</fullName>
    </submittedName>
</protein>
<keyword evidence="2" id="KW-0802">TPR repeat</keyword>
<feature type="transmembrane region" description="Helical" evidence="3">
    <location>
        <begin position="46"/>
        <end position="64"/>
    </location>
</feature>
<dbReference type="SMART" id="SM00028">
    <property type="entry name" value="TPR"/>
    <property type="match status" value="4"/>
</dbReference>
<dbReference type="OrthoDB" id="8480494at2"/>
<evidence type="ECO:0000313" key="4">
    <source>
        <dbReference type="EMBL" id="QDO96811.1"/>
    </source>
</evidence>
<dbReference type="AlphaFoldDB" id="A0A516GZ53"/>
<dbReference type="PANTHER" id="PTHR44858:SF1">
    <property type="entry name" value="UDP-N-ACETYLGLUCOSAMINE--PEPTIDE N-ACETYLGLUCOSAMINYLTRANSFERASE SPINDLY-RELATED"/>
    <property type="match status" value="1"/>
</dbReference>
<evidence type="ECO:0000256" key="1">
    <source>
        <dbReference type="ARBA" id="ARBA00022737"/>
    </source>
</evidence>
<sequence length="303" mass="32806">MQLCRQHFCTEAESEAEKVTCHVEHTPCFCHSASPLCRAMIAMNKIVPSAVFASLLPGLLLWALPAMAQQSLQGSTVLQDAAYQDCLSLARRNPEEGFSQAQLWQATGGGLPAQHCAALALVELRHYGDAADRLEKLLPLAEKQAPHLTVALLDQAANAWLLAEQPQRAKQLLDIALKAAPETSDLLIDRALALAALNDYAAARRDLDVALRVDPTREDALALRAAARRQTGDMGGAMEDAETALAIQPRLPEALLERGILRLNRGDKAGARRDLIEVRMVAPDSPAAVSAGQYIEQMDVKQD</sequence>
<evidence type="ECO:0000256" key="3">
    <source>
        <dbReference type="SAM" id="Phobius"/>
    </source>
</evidence>
<reference evidence="4 5" key="1">
    <citation type="submission" date="2019-07" db="EMBL/GenBank/DDBJ databases">
        <title>Genome sequencing for Ferrovibrio sp. K5.</title>
        <authorList>
            <person name="Park S.-J."/>
        </authorList>
    </citation>
    <scope>NUCLEOTIDE SEQUENCE [LARGE SCALE GENOMIC DNA]</scope>
    <source>
        <strain evidence="4 5">K5</strain>
    </source>
</reference>
<dbReference type="KEGG" id="fer:FNB15_05765"/>
<accession>A0A516GZ53</accession>
<dbReference type="InterPro" id="IPR050498">
    <property type="entry name" value="Ycf3"/>
</dbReference>
<dbReference type="EMBL" id="CP041636">
    <property type="protein sequence ID" value="QDO96811.1"/>
    <property type="molecule type" value="Genomic_DNA"/>
</dbReference>
<keyword evidence="1" id="KW-0677">Repeat</keyword>
<keyword evidence="3" id="KW-0812">Transmembrane</keyword>
<keyword evidence="3" id="KW-1133">Transmembrane helix</keyword>
<gene>
    <name evidence="4" type="ORF">FNB15_05765</name>
</gene>
<evidence type="ECO:0000256" key="2">
    <source>
        <dbReference type="ARBA" id="ARBA00022803"/>
    </source>
</evidence>
<dbReference type="SUPFAM" id="SSF48452">
    <property type="entry name" value="TPR-like"/>
    <property type="match status" value="1"/>
</dbReference>
<evidence type="ECO:0000313" key="5">
    <source>
        <dbReference type="Proteomes" id="UP000317496"/>
    </source>
</evidence>
<keyword evidence="5" id="KW-1185">Reference proteome</keyword>
<organism evidence="4 5">
    <name type="scientific">Ferrovibrio terrae</name>
    <dbReference type="NCBI Taxonomy" id="2594003"/>
    <lineage>
        <taxon>Bacteria</taxon>
        <taxon>Pseudomonadati</taxon>
        <taxon>Pseudomonadota</taxon>
        <taxon>Alphaproteobacteria</taxon>
        <taxon>Rhodospirillales</taxon>
        <taxon>Rhodospirillaceae</taxon>
        <taxon>Ferrovibrio</taxon>
    </lineage>
</organism>
<proteinExistence type="predicted"/>
<name>A0A516GZ53_9PROT</name>
<dbReference type="InterPro" id="IPR019734">
    <property type="entry name" value="TPR_rpt"/>
</dbReference>
<dbReference type="InterPro" id="IPR011990">
    <property type="entry name" value="TPR-like_helical_dom_sf"/>
</dbReference>
<dbReference type="Gene3D" id="1.25.40.10">
    <property type="entry name" value="Tetratricopeptide repeat domain"/>
    <property type="match status" value="2"/>
</dbReference>